<evidence type="ECO:0000313" key="2">
    <source>
        <dbReference type="EMBL" id="MBE5919306.1"/>
    </source>
</evidence>
<organism evidence="2 3">
    <name type="scientific">Pseudobutyrivibrio ruminis</name>
    <dbReference type="NCBI Taxonomy" id="46206"/>
    <lineage>
        <taxon>Bacteria</taxon>
        <taxon>Bacillati</taxon>
        <taxon>Bacillota</taxon>
        <taxon>Clostridia</taxon>
        <taxon>Lachnospirales</taxon>
        <taxon>Lachnospiraceae</taxon>
        <taxon>Pseudobutyrivibrio</taxon>
    </lineage>
</organism>
<dbReference type="EMBL" id="SVER01000011">
    <property type="protein sequence ID" value="MBE5919306.1"/>
    <property type="molecule type" value="Genomic_DNA"/>
</dbReference>
<dbReference type="Pfam" id="PF05076">
    <property type="entry name" value="SUFU"/>
    <property type="match status" value="1"/>
</dbReference>
<proteinExistence type="predicted"/>
<feature type="domain" description="Suppressor of fused-like" evidence="1">
    <location>
        <begin position="50"/>
        <end position="221"/>
    </location>
</feature>
<comment type="caution">
    <text evidence="2">The sequence shown here is derived from an EMBL/GenBank/DDBJ whole genome shotgun (WGS) entry which is preliminary data.</text>
</comment>
<dbReference type="InterPro" id="IPR020941">
    <property type="entry name" value="SUFU-like_domain"/>
</dbReference>
<protein>
    <submittedName>
        <fullName evidence="2">Suppressor of fused domain protein</fullName>
    </submittedName>
</protein>
<evidence type="ECO:0000313" key="3">
    <source>
        <dbReference type="Proteomes" id="UP000766246"/>
    </source>
</evidence>
<dbReference type="AlphaFoldDB" id="A0A927YQC6"/>
<reference evidence="2" key="1">
    <citation type="submission" date="2019-04" db="EMBL/GenBank/DDBJ databases">
        <title>Evolution of Biomass-Degrading Anaerobic Consortia Revealed by Metagenomics.</title>
        <authorList>
            <person name="Peng X."/>
        </authorList>
    </citation>
    <scope>NUCLEOTIDE SEQUENCE</scope>
    <source>
        <strain evidence="2">SIG311</strain>
    </source>
</reference>
<name>A0A927YQC6_9FIRM</name>
<evidence type="ECO:0000259" key="1">
    <source>
        <dbReference type="Pfam" id="PF05076"/>
    </source>
</evidence>
<gene>
    <name evidence="2" type="ORF">E7272_05605</name>
</gene>
<accession>A0A927YQC6</accession>
<sequence length="227" mass="26608">MKLINAIRRLIRKYPAYLYSEKELEEYEKYVEKCLGEYDSVFHEMVSPDIHLDVILIPETEECPYKKLVTMGAGAYKMKVPKEFKKYNLERAEYVIYLPADWDIQSSDEKDYWPIRLLKGMARLPIYCDSWLAYGHTIQANEDGSPYADNTKFNNSILCDALGQDGEFMHLKMSSGKEICFYQIVPIYQEELDYKLNNSADDLFTRLAENELFPVLDVNRQNVAEMK</sequence>
<dbReference type="Proteomes" id="UP000766246">
    <property type="component" value="Unassembled WGS sequence"/>
</dbReference>